<dbReference type="EMBL" id="OE001419">
    <property type="protein sequence ID" value="CAD7456775.1"/>
    <property type="molecule type" value="Genomic_DNA"/>
</dbReference>
<evidence type="ECO:0000313" key="1">
    <source>
        <dbReference type="EMBL" id="CAD7456775.1"/>
    </source>
</evidence>
<name>A0A7R9IEC6_9NEOP</name>
<proteinExistence type="predicted"/>
<protein>
    <submittedName>
        <fullName evidence="1">Uncharacterized protein</fullName>
    </submittedName>
</protein>
<gene>
    <name evidence="1" type="ORF">TTEB3V08_LOCUS4790</name>
</gene>
<organism evidence="1">
    <name type="scientific">Timema tahoe</name>
    <dbReference type="NCBI Taxonomy" id="61484"/>
    <lineage>
        <taxon>Eukaryota</taxon>
        <taxon>Metazoa</taxon>
        <taxon>Ecdysozoa</taxon>
        <taxon>Arthropoda</taxon>
        <taxon>Hexapoda</taxon>
        <taxon>Insecta</taxon>
        <taxon>Pterygota</taxon>
        <taxon>Neoptera</taxon>
        <taxon>Polyneoptera</taxon>
        <taxon>Phasmatodea</taxon>
        <taxon>Timematodea</taxon>
        <taxon>Timematoidea</taxon>
        <taxon>Timematidae</taxon>
        <taxon>Timema</taxon>
    </lineage>
</organism>
<accession>A0A7R9IEC6</accession>
<dbReference type="AlphaFoldDB" id="A0A7R9IEC6"/>
<sequence>MNKTSPVPIVDNIKEEDKYGNTGAKFNRIGRGFVDGVSAITSFFSTAADYPVTVLKGISRKVTEQLNNDAQCDAEAVVAWVSSAPTFGTAEDETAHPGPPLVMWSAIIKAKVTKNDNTCTCMKATTRPTIPTMCNLSTNHICTCSAQPLVYHIQIGYVPIHTCDVAELDITARVRYKPLPLPGGDIVPVLVPGHSAAMKLDNKHGSGVAQHRGPPHLLVNVCPDGVQAVGLGGVVVEFDTRLELLSQHVTQVLAEHEGEGGD</sequence>
<reference evidence="1" key="1">
    <citation type="submission" date="2020-11" db="EMBL/GenBank/DDBJ databases">
        <authorList>
            <person name="Tran Van P."/>
        </authorList>
    </citation>
    <scope>NUCLEOTIDE SEQUENCE</scope>
</reference>